<comment type="similarity">
    <text evidence="1 4 5">Belongs to the SUI1 family.</text>
</comment>
<dbReference type="CDD" id="cd11567">
    <property type="entry name" value="YciH_like"/>
    <property type="match status" value="1"/>
</dbReference>
<accession>A0A1N5W0X5</accession>
<dbReference type="PIRSF" id="PIRSF037511">
    <property type="entry name" value="Transl_init_SUI1_pro"/>
    <property type="match status" value="1"/>
</dbReference>
<dbReference type="KEGG" id="cdiv:CPM_1562"/>
<feature type="domain" description="SUI1" evidence="6">
    <location>
        <begin position="26"/>
        <end position="93"/>
    </location>
</feature>
<evidence type="ECO:0000313" key="7">
    <source>
        <dbReference type="EMBL" id="SIM77977.1"/>
    </source>
</evidence>
<dbReference type="GeneID" id="41588813"/>
<dbReference type="Gene3D" id="3.30.780.10">
    <property type="entry name" value="SUI1-like domain"/>
    <property type="match status" value="1"/>
</dbReference>
<dbReference type="InterPro" id="IPR022851">
    <property type="entry name" value="SUI1_arc"/>
</dbReference>
<dbReference type="PROSITE" id="PS50296">
    <property type="entry name" value="SUI1"/>
    <property type="match status" value="1"/>
</dbReference>
<dbReference type="OrthoDB" id="11182at2157"/>
<evidence type="ECO:0000256" key="3">
    <source>
        <dbReference type="ARBA" id="ARBA00022917"/>
    </source>
</evidence>
<dbReference type="Proteomes" id="UP000195607">
    <property type="component" value="Chromosome I"/>
</dbReference>
<dbReference type="SUPFAM" id="SSF55159">
    <property type="entry name" value="eIF1-like"/>
    <property type="match status" value="1"/>
</dbReference>
<evidence type="ECO:0000313" key="8">
    <source>
        <dbReference type="EMBL" id="SJK85351.1"/>
    </source>
</evidence>
<protein>
    <recommendedName>
        <fullName evidence="4 5">Protein translation factor SUI1 homolog</fullName>
    </recommendedName>
</protein>
<organism evidence="7 10">
    <name type="scientific">Cuniculiplasma divulgatum</name>
    <dbReference type="NCBI Taxonomy" id="1673428"/>
    <lineage>
        <taxon>Archaea</taxon>
        <taxon>Methanobacteriati</taxon>
        <taxon>Thermoplasmatota</taxon>
        <taxon>Thermoplasmata</taxon>
        <taxon>Thermoplasmatales</taxon>
        <taxon>Cuniculiplasmataceae</taxon>
        <taxon>Cuniculiplasma</taxon>
    </lineage>
</organism>
<dbReference type="NCBIfam" id="NF002096">
    <property type="entry name" value="PRK00939.1"/>
    <property type="match status" value="1"/>
</dbReference>
<dbReference type="PANTHER" id="PTHR12789">
    <property type="entry name" value="DENSITY-REGULATED PROTEIN HOMOLOG"/>
    <property type="match status" value="1"/>
</dbReference>
<keyword evidence="7" id="KW-0396">Initiation factor</keyword>
<dbReference type="RefSeq" id="WP_021790158.1">
    <property type="nucleotide sequence ID" value="NZ_LT671858.1"/>
</dbReference>
<dbReference type="GO" id="GO:0006417">
    <property type="term" value="P:regulation of translation"/>
    <property type="evidence" value="ECO:0007669"/>
    <property type="project" value="UniProtKB-UniRule"/>
</dbReference>
<dbReference type="PANTHER" id="PTHR12789:SF0">
    <property type="entry name" value="DENSITY-REGULATED PROTEIN"/>
    <property type="match status" value="1"/>
</dbReference>
<sequence>MKDKNFTGIPKELQPWDGFTRDTMAVRITVDKRRYGKNVTIIEGIDPKMEDVDDIAKQLKRKVASGGTVKEGRIIELQGDHRDSVKKYLESIGFKTEVVG</sequence>
<dbReference type="GO" id="GO:0003729">
    <property type="term" value="F:mRNA binding"/>
    <property type="evidence" value="ECO:0007669"/>
    <property type="project" value="TreeGrafter"/>
</dbReference>
<dbReference type="STRING" id="1673428.CPM_1562"/>
<keyword evidence="3 4" id="KW-0648">Protein biosynthesis</keyword>
<evidence type="ECO:0000256" key="4">
    <source>
        <dbReference type="HAMAP-Rule" id="MF_00604"/>
    </source>
</evidence>
<dbReference type="Proteomes" id="UP000187822">
    <property type="component" value="Chromosome I"/>
</dbReference>
<reference evidence="7 10" key="1">
    <citation type="submission" date="2016-04" db="EMBL/GenBank/DDBJ databases">
        <authorList>
            <person name="Evans L.H."/>
            <person name="Alamgir A."/>
            <person name="Owens N."/>
            <person name="Weber N.D."/>
            <person name="Virtaneva K."/>
            <person name="Barbian K."/>
            <person name="Babar A."/>
            <person name="Rosenke K."/>
        </authorList>
    </citation>
    <scope>NUCLEOTIDE SEQUENCE [LARGE SCALE GENOMIC DNA]</scope>
    <source>
        <strain evidence="7">S5</strain>
        <strain evidence="10">S5(T) (JCM 30642 \VKM B-2941)</strain>
    </source>
</reference>
<dbReference type="InterPro" id="IPR050318">
    <property type="entry name" value="DENR/SUI1_TIF"/>
</dbReference>
<dbReference type="Pfam" id="PF01253">
    <property type="entry name" value="SUI1"/>
    <property type="match status" value="1"/>
</dbReference>
<reference evidence="8" key="3">
    <citation type="submission" date="2016-06" db="EMBL/GenBank/DDBJ databases">
        <authorList>
            <person name="Olsen C.W."/>
            <person name="Carey S."/>
            <person name="Hinshaw L."/>
            <person name="Karasin A.I."/>
        </authorList>
    </citation>
    <scope>NUCLEOTIDE SEQUENCE [LARGE SCALE GENOMIC DNA]</scope>
    <source>
        <strain evidence="8">PM4</strain>
    </source>
</reference>
<evidence type="ECO:0000256" key="5">
    <source>
        <dbReference type="PIRNR" id="PIRNR037511"/>
    </source>
</evidence>
<dbReference type="InterPro" id="IPR001950">
    <property type="entry name" value="SUI1"/>
</dbReference>
<dbReference type="AlphaFoldDB" id="A0A1N5W0X5"/>
<dbReference type="GO" id="GO:0001731">
    <property type="term" value="P:formation of translation preinitiation complex"/>
    <property type="evidence" value="ECO:0007669"/>
    <property type="project" value="UniProtKB-UniRule"/>
</dbReference>
<dbReference type="GO" id="GO:0002188">
    <property type="term" value="P:translation reinitiation"/>
    <property type="evidence" value="ECO:0007669"/>
    <property type="project" value="UniProtKB-UniRule"/>
</dbReference>
<evidence type="ECO:0000256" key="1">
    <source>
        <dbReference type="ARBA" id="ARBA00005422"/>
    </source>
</evidence>
<evidence type="ECO:0000313" key="9">
    <source>
        <dbReference type="Proteomes" id="UP000187822"/>
    </source>
</evidence>
<evidence type="ECO:0000313" key="10">
    <source>
        <dbReference type="Proteomes" id="UP000195607"/>
    </source>
</evidence>
<dbReference type="EMBL" id="LT719092">
    <property type="protein sequence ID" value="SJK85351.1"/>
    <property type="molecule type" value="Genomic_DNA"/>
</dbReference>
<keyword evidence="2 4" id="KW-0810">Translation regulation</keyword>
<evidence type="ECO:0000256" key="2">
    <source>
        <dbReference type="ARBA" id="ARBA00022845"/>
    </source>
</evidence>
<name>A0A1N5W0X5_9ARCH</name>
<gene>
    <name evidence="8" type="ORF">CPM_1562</name>
    <name evidence="7" type="ORF">CSP5_1572</name>
</gene>
<dbReference type="GO" id="GO:0003743">
    <property type="term" value="F:translation initiation factor activity"/>
    <property type="evidence" value="ECO:0007669"/>
    <property type="project" value="UniProtKB-UniRule"/>
</dbReference>
<dbReference type="InterPro" id="IPR005872">
    <property type="entry name" value="SUI1_arc_bac"/>
</dbReference>
<dbReference type="InterPro" id="IPR036877">
    <property type="entry name" value="SUI1_dom_sf"/>
</dbReference>
<evidence type="ECO:0000259" key="6">
    <source>
        <dbReference type="PROSITE" id="PS50296"/>
    </source>
</evidence>
<dbReference type="HAMAP" id="MF_00604">
    <property type="entry name" value="SUI1"/>
    <property type="match status" value="1"/>
</dbReference>
<proteinExistence type="inferred from homology"/>
<reference evidence="9" key="2">
    <citation type="submission" date="2016-06" db="EMBL/GenBank/DDBJ databases">
        <authorList>
            <person name="Toshchakov V.S."/>
        </authorList>
    </citation>
    <scope>NUCLEOTIDE SEQUENCE [LARGE SCALE GENOMIC DNA]</scope>
    <source>
        <strain>PM4 (JCM 30641</strain>
        <strain evidence="9">\VKM B-2940)</strain>
    </source>
</reference>
<keyword evidence="9" id="KW-1185">Reference proteome</keyword>
<dbReference type="EMBL" id="LT671858">
    <property type="protein sequence ID" value="SIM77977.1"/>
    <property type="molecule type" value="Genomic_DNA"/>
</dbReference>